<dbReference type="AlphaFoldDB" id="A0A392S7L5"/>
<dbReference type="EMBL" id="LXQA010336643">
    <property type="protein sequence ID" value="MCI44891.1"/>
    <property type="molecule type" value="Genomic_DNA"/>
</dbReference>
<feature type="non-terminal residue" evidence="1">
    <location>
        <position position="1"/>
    </location>
</feature>
<name>A0A392S7L5_9FABA</name>
<keyword evidence="2" id="KW-1185">Reference proteome</keyword>
<accession>A0A392S7L5</accession>
<reference evidence="1 2" key="1">
    <citation type="journal article" date="2018" name="Front. Plant Sci.">
        <title>Red Clover (Trifolium pratense) and Zigzag Clover (T. medium) - A Picture of Genomic Similarities and Differences.</title>
        <authorList>
            <person name="Dluhosova J."/>
            <person name="Istvanek J."/>
            <person name="Nedelnik J."/>
            <person name="Repkova J."/>
        </authorList>
    </citation>
    <scope>NUCLEOTIDE SEQUENCE [LARGE SCALE GENOMIC DNA]</scope>
    <source>
        <strain evidence="2">cv. 10/8</strain>
        <tissue evidence="1">Leaf</tissue>
    </source>
</reference>
<evidence type="ECO:0000313" key="1">
    <source>
        <dbReference type="EMBL" id="MCI44891.1"/>
    </source>
</evidence>
<protein>
    <submittedName>
        <fullName evidence="1">Uncharacterized protein</fullName>
    </submittedName>
</protein>
<dbReference type="Proteomes" id="UP000265520">
    <property type="component" value="Unassembled WGS sequence"/>
</dbReference>
<evidence type="ECO:0000313" key="2">
    <source>
        <dbReference type="Proteomes" id="UP000265520"/>
    </source>
</evidence>
<comment type="caution">
    <text evidence="1">The sequence shown here is derived from an EMBL/GenBank/DDBJ whole genome shotgun (WGS) entry which is preliminary data.</text>
</comment>
<organism evidence="1 2">
    <name type="scientific">Trifolium medium</name>
    <dbReference type="NCBI Taxonomy" id="97028"/>
    <lineage>
        <taxon>Eukaryota</taxon>
        <taxon>Viridiplantae</taxon>
        <taxon>Streptophyta</taxon>
        <taxon>Embryophyta</taxon>
        <taxon>Tracheophyta</taxon>
        <taxon>Spermatophyta</taxon>
        <taxon>Magnoliopsida</taxon>
        <taxon>eudicotyledons</taxon>
        <taxon>Gunneridae</taxon>
        <taxon>Pentapetalae</taxon>
        <taxon>rosids</taxon>
        <taxon>fabids</taxon>
        <taxon>Fabales</taxon>
        <taxon>Fabaceae</taxon>
        <taxon>Papilionoideae</taxon>
        <taxon>50 kb inversion clade</taxon>
        <taxon>NPAAA clade</taxon>
        <taxon>Hologalegina</taxon>
        <taxon>IRL clade</taxon>
        <taxon>Trifolieae</taxon>
        <taxon>Trifolium</taxon>
    </lineage>
</organism>
<sequence length="66" mass="7674">EVHDKGSTWYSSIVGRGERLGERINQLVNGRNMKHIEVLRKDFFMYKVYIKLNMLDSGVKNGVMSK</sequence>
<proteinExistence type="predicted"/>